<dbReference type="InterPro" id="IPR036380">
    <property type="entry name" value="Isochorismatase-like_sf"/>
</dbReference>
<dbReference type="OMA" id="HVCVFQT"/>
<evidence type="ECO:0000259" key="2">
    <source>
        <dbReference type="Pfam" id="PF00857"/>
    </source>
</evidence>
<gene>
    <name evidence="3" type="ORF">KFE25_013510</name>
</gene>
<sequence>MRLGRLEPARTVFLCCDIQEAFRGVIHRFPAVVHTAQRMLDAARTLSIPVVVTEQYPKGLKRTVEELDITGCLKAEKTCFTMLSPAVREWLHSADVRARRSAVLFGLEAHVCVQQTTLDLLEQGYDVHILVDGVSSQLVADRAVAFARLQQAGAFLTTSESVLMELIRGKEHAHFKPIAGLLKLRPNEPLEAH</sequence>
<name>A0A8J6CB75_DIALT</name>
<protein>
    <recommendedName>
        <fullName evidence="2">Isochorismatase-like domain-containing protein</fullName>
    </recommendedName>
</protein>
<dbReference type="Pfam" id="PF00857">
    <property type="entry name" value="Isochorismatase"/>
    <property type="match status" value="1"/>
</dbReference>
<evidence type="ECO:0000256" key="1">
    <source>
        <dbReference type="ARBA" id="ARBA00006336"/>
    </source>
</evidence>
<dbReference type="PANTHER" id="PTHR14119:SF3">
    <property type="entry name" value="ISOCHORISMATASE DOMAIN-CONTAINING PROTEIN 2"/>
    <property type="match status" value="1"/>
</dbReference>
<dbReference type="OrthoDB" id="269496at2759"/>
<comment type="caution">
    <text evidence="3">The sequence shown here is derived from an EMBL/GenBank/DDBJ whole genome shotgun (WGS) entry which is preliminary data.</text>
</comment>
<dbReference type="AlphaFoldDB" id="A0A8J6CB75"/>
<keyword evidence="4" id="KW-1185">Reference proteome</keyword>
<evidence type="ECO:0000313" key="4">
    <source>
        <dbReference type="Proteomes" id="UP000751190"/>
    </source>
</evidence>
<dbReference type="InterPro" id="IPR050993">
    <property type="entry name" value="Isochorismatase_domain"/>
</dbReference>
<comment type="similarity">
    <text evidence="1">Belongs to the isochorismatase family.</text>
</comment>
<organism evidence="3 4">
    <name type="scientific">Diacronema lutheri</name>
    <name type="common">Unicellular marine alga</name>
    <name type="synonym">Monochrysis lutheri</name>
    <dbReference type="NCBI Taxonomy" id="2081491"/>
    <lineage>
        <taxon>Eukaryota</taxon>
        <taxon>Haptista</taxon>
        <taxon>Haptophyta</taxon>
        <taxon>Pavlovophyceae</taxon>
        <taxon>Pavlovales</taxon>
        <taxon>Pavlovaceae</taxon>
        <taxon>Diacronema</taxon>
    </lineage>
</organism>
<evidence type="ECO:0000313" key="3">
    <source>
        <dbReference type="EMBL" id="KAG8468427.1"/>
    </source>
</evidence>
<feature type="domain" description="Isochorismatase-like" evidence="2">
    <location>
        <begin position="11"/>
        <end position="160"/>
    </location>
</feature>
<reference evidence="3" key="1">
    <citation type="submission" date="2021-05" db="EMBL/GenBank/DDBJ databases">
        <title>The genome of the haptophyte Pavlova lutheri (Diacronema luteri, Pavlovales) - a model for lipid biosynthesis in eukaryotic algae.</title>
        <authorList>
            <person name="Hulatt C.J."/>
            <person name="Posewitz M.C."/>
        </authorList>
    </citation>
    <scope>NUCLEOTIDE SEQUENCE</scope>
    <source>
        <strain evidence="3">NIVA-4/92</strain>
    </source>
</reference>
<dbReference type="SUPFAM" id="SSF52499">
    <property type="entry name" value="Isochorismatase-like hydrolases"/>
    <property type="match status" value="1"/>
</dbReference>
<dbReference type="PANTHER" id="PTHR14119">
    <property type="entry name" value="HYDROLASE"/>
    <property type="match status" value="1"/>
</dbReference>
<dbReference type="EMBL" id="JAGTXO010000004">
    <property type="protein sequence ID" value="KAG8468427.1"/>
    <property type="molecule type" value="Genomic_DNA"/>
</dbReference>
<accession>A0A8J6CB75</accession>
<dbReference type="Gene3D" id="3.40.50.850">
    <property type="entry name" value="Isochorismatase-like"/>
    <property type="match status" value="1"/>
</dbReference>
<dbReference type="Proteomes" id="UP000751190">
    <property type="component" value="Unassembled WGS sequence"/>
</dbReference>
<dbReference type="InterPro" id="IPR000868">
    <property type="entry name" value="Isochorismatase-like_dom"/>
</dbReference>
<proteinExistence type="inferred from homology"/>